<keyword evidence="1" id="KW-0472">Membrane</keyword>
<name>A0A6A6XSV0_9PLEO</name>
<keyword evidence="1" id="KW-1133">Transmembrane helix</keyword>
<gene>
    <name evidence="2" type="ORF">K505DRAFT_357196</name>
</gene>
<protein>
    <submittedName>
        <fullName evidence="2">Uncharacterized protein</fullName>
    </submittedName>
</protein>
<accession>A0A6A6XSV0</accession>
<keyword evidence="1" id="KW-0812">Transmembrane</keyword>
<evidence type="ECO:0000313" key="3">
    <source>
        <dbReference type="Proteomes" id="UP000799757"/>
    </source>
</evidence>
<dbReference type="OrthoDB" id="5241710at2759"/>
<feature type="transmembrane region" description="Helical" evidence="1">
    <location>
        <begin position="49"/>
        <end position="73"/>
    </location>
</feature>
<dbReference type="AlphaFoldDB" id="A0A6A6XSV0"/>
<organism evidence="2 3">
    <name type="scientific">Melanomma pulvis-pyrius CBS 109.77</name>
    <dbReference type="NCBI Taxonomy" id="1314802"/>
    <lineage>
        <taxon>Eukaryota</taxon>
        <taxon>Fungi</taxon>
        <taxon>Dikarya</taxon>
        <taxon>Ascomycota</taxon>
        <taxon>Pezizomycotina</taxon>
        <taxon>Dothideomycetes</taxon>
        <taxon>Pleosporomycetidae</taxon>
        <taxon>Pleosporales</taxon>
        <taxon>Melanommataceae</taxon>
        <taxon>Melanomma</taxon>
    </lineage>
</organism>
<evidence type="ECO:0000313" key="2">
    <source>
        <dbReference type="EMBL" id="KAF2798814.1"/>
    </source>
</evidence>
<feature type="transmembrane region" description="Helical" evidence="1">
    <location>
        <begin position="135"/>
        <end position="159"/>
    </location>
</feature>
<proteinExistence type="predicted"/>
<reference evidence="2" key="1">
    <citation type="journal article" date="2020" name="Stud. Mycol.">
        <title>101 Dothideomycetes genomes: a test case for predicting lifestyles and emergence of pathogens.</title>
        <authorList>
            <person name="Haridas S."/>
            <person name="Albert R."/>
            <person name="Binder M."/>
            <person name="Bloem J."/>
            <person name="Labutti K."/>
            <person name="Salamov A."/>
            <person name="Andreopoulos B."/>
            <person name="Baker S."/>
            <person name="Barry K."/>
            <person name="Bills G."/>
            <person name="Bluhm B."/>
            <person name="Cannon C."/>
            <person name="Castanera R."/>
            <person name="Culley D."/>
            <person name="Daum C."/>
            <person name="Ezra D."/>
            <person name="Gonzalez J."/>
            <person name="Henrissat B."/>
            <person name="Kuo A."/>
            <person name="Liang C."/>
            <person name="Lipzen A."/>
            <person name="Lutzoni F."/>
            <person name="Magnuson J."/>
            <person name="Mondo S."/>
            <person name="Nolan M."/>
            <person name="Ohm R."/>
            <person name="Pangilinan J."/>
            <person name="Park H.-J."/>
            <person name="Ramirez L."/>
            <person name="Alfaro M."/>
            <person name="Sun H."/>
            <person name="Tritt A."/>
            <person name="Yoshinaga Y."/>
            <person name="Zwiers L.-H."/>
            <person name="Turgeon B."/>
            <person name="Goodwin S."/>
            <person name="Spatafora J."/>
            <person name="Crous P."/>
            <person name="Grigoriev I."/>
        </authorList>
    </citation>
    <scope>NUCLEOTIDE SEQUENCE</scope>
    <source>
        <strain evidence="2">CBS 109.77</strain>
    </source>
</reference>
<dbReference type="EMBL" id="MU001776">
    <property type="protein sequence ID" value="KAF2798814.1"/>
    <property type="molecule type" value="Genomic_DNA"/>
</dbReference>
<dbReference type="Proteomes" id="UP000799757">
    <property type="component" value="Unassembled WGS sequence"/>
</dbReference>
<keyword evidence="3" id="KW-1185">Reference proteome</keyword>
<feature type="transmembrane region" description="Helical" evidence="1">
    <location>
        <begin position="94"/>
        <end position="115"/>
    </location>
</feature>
<evidence type="ECO:0000256" key="1">
    <source>
        <dbReference type="SAM" id="Phobius"/>
    </source>
</evidence>
<sequence>MASHVAFTVTDNTLRIINIATYPFALGLGISFATNAKAYDDMPYYPSSFLPLCFVSLTGSVLFSIAMAFLSIPKAWTRAIKFPKGEDSRRKMQTYSTFGADLLIALALVASVGYTCAQIPYSAGYYYNSPRDVMVGTYATVPLMINMCVHGFFVGRAILQKIPVDYAGMEGTTHYHRGWTGSSSTRNSNGDKHVPYTLPGASHRERVYRDLEGQSVTQEVGVTANSEVDKKKVFEV</sequence>